<dbReference type="Proteomes" id="UP000649617">
    <property type="component" value="Unassembled WGS sequence"/>
</dbReference>
<evidence type="ECO:0000313" key="1">
    <source>
        <dbReference type="EMBL" id="CAE7663299.1"/>
    </source>
</evidence>
<accession>A0A812W071</accession>
<keyword evidence="2" id="KW-1185">Reference proteome</keyword>
<dbReference type="AlphaFoldDB" id="A0A812W071"/>
<gene>
    <name evidence="1" type="ORF">SPIL2461_LOCUS18072</name>
</gene>
<name>A0A812W071_SYMPI</name>
<organism evidence="1 2">
    <name type="scientific">Symbiodinium pilosum</name>
    <name type="common">Dinoflagellate</name>
    <dbReference type="NCBI Taxonomy" id="2952"/>
    <lineage>
        <taxon>Eukaryota</taxon>
        <taxon>Sar</taxon>
        <taxon>Alveolata</taxon>
        <taxon>Dinophyceae</taxon>
        <taxon>Suessiales</taxon>
        <taxon>Symbiodiniaceae</taxon>
        <taxon>Symbiodinium</taxon>
    </lineage>
</organism>
<dbReference type="OrthoDB" id="442379at2759"/>
<comment type="caution">
    <text evidence="1">The sequence shown here is derived from an EMBL/GenBank/DDBJ whole genome shotgun (WGS) entry which is preliminary data.</text>
</comment>
<sequence>VAGAEVDSSGETVKDGATVVGFPAVKRLALAAASLCAASLPVISEELASMLCGSWVSCLMYRRCLMSCLDKLFALGSKAEGPAFGSKARPLPRRVASELQLLATLCPVICTNASADPPTDVFASDASMAKGAVCSKQIAPDLGLRLWLASDFKGRYSFLTKAGSQEPAPQHQLLSDEAEFALLGHLLQLELIHRKCPGNLPSSPDCMRLRPAREEHHAPFADFDASLGFRGEGVELPDGRPVLQKTALSRAKFLQRPRVEALVGLLTEYGRELFGAGMPYHYYAETINAISSRRSTVRRQLQGAWDIAFTWLALEPSSHHVAMPPVILMALLTCCLIWGWRAEAGVFALAWGGLLRIGEATQATRSCLILPRDVLWTQAFILLRIREPKTRLRAARHQAAKVEPADLVHLIDAAFAHLSPSWCTDPSKASRLSFGTARRTYSEGPSSTTRSWLLSPGWCNLSFAAN</sequence>
<evidence type="ECO:0000313" key="2">
    <source>
        <dbReference type="Proteomes" id="UP000649617"/>
    </source>
</evidence>
<protein>
    <submittedName>
        <fullName evidence="1">Uncharacterized protein</fullName>
    </submittedName>
</protein>
<reference evidence="1" key="1">
    <citation type="submission" date="2021-02" db="EMBL/GenBank/DDBJ databases">
        <authorList>
            <person name="Dougan E. K."/>
            <person name="Rhodes N."/>
            <person name="Thang M."/>
            <person name="Chan C."/>
        </authorList>
    </citation>
    <scope>NUCLEOTIDE SEQUENCE</scope>
</reference>
<feature type="non-terminal residue" evidence="1">
    <location>
        <position position="1"/>
    </location>
</feature>
<dbReference type="EMBL" id="CAJNIZ010043573">
    <property type="protein sequence ID" value="CAE7663299.1"/>
    <property type="molecule type" value="Genomic_DNA"/>
</dbReference>
<proteinExistence type="predicted"/>